<feature type="transmembrane region" description="Helical" evidence="14">
    <location>
        <begin position="12"/>
        <end position="38"/>
    </location>
</feature>
<evidence type="ECO:0000256" key="12">
    <source>
        <dbReference type="ARBA" id="ARBA00023012"/>
    </source>
</evidence>
<dbReference type="PRINTS" id="PR00344">
    <property type="entry name" value="BCTRLSENSOR"/>
</dbReference>
<gene>
    <name evidence="16" type="ORF">ACFQ4P_03260</name>
</gene>
<evidence type="ECO:0000256" key="8">
    <source>
        <dbReference type="ARBA" id="ARBA00022741"/>
    </source>
</evidence>
<dbReference type="Pfam" id="PF17203">
    <property type="entry name" value="sCache_3_2"/>
    <property type="match status" value="1"/>
</dbReference>
<dbReference type="SMART" id="SM00387">
    <property type="entry name" value="HATPase_c"/>
    <property type="match status" value="1"/>
</dbReference>
<dbReference type="EMBL" id="JBHTOC010000004">
    <property type="protein sequence ID" value="MFD1429269.1"/>
    <property type="molecule type" value="Genomic_DNA"/>
</dbReference>
<evidence type="ECO:0000256" key="7">
    <source>
        <dbReference type="ARBA" id="ARBA00022692"/>
    </source>
</evidence>
<dbReference type="PROSITE" id="PS50109">
    <property type="entry name" value="HIS_KIN"/>
    <property type="match status" value="1"/>
</dbReference>
<keyword evidence="8" id="KW-0547">Nucleotide-binding</keyword>
<keyword evidence="10 16" id="KW-0067">ATP-binding</keyword>
<evidence type="ECO:0000256" key="2">
    <source>
        <dbReference type="ARBA" id="ARBA00004651"/>
    </source>
</evidence>
<evidence type="ECO:0000256" key="3">
    <source>
        <dbReference type="ARBA" id="ARBA00012438"/>
    </source>
</evidence>
<accession>A0ABW4CEM9</accession>
<dbReference type="InterPro" id="IPR033463">
    <property type="entry name" value="sCache_3"/>
</dbReference>
<keyword evidence="5" id="KW-0597">Phosphoprotein</keyword>
<proteinExistence type="predicted"/>
<dbReference type="InterPro" id="IPR016120">
    <property type="entry name" value="Sig_transdc_His_kin_SpoOB"/>
</dbReference>
<keyword evidence="11 14" id="KW-1133">Transmembrane helix</keyword>
<dbReference type="PANTHER" id="PTHR43547">
    <property type="entry name" value="TWO-COMPONENT HISTIDINE KINASE"/>
    <property type="match status" value="1"/>
</dbReference>
<reference evidence="17" key="1">
    <citation type="journal article" date="2019" name="Int. J. Syst. Evol. Microbiol.">
        <title>The Global Catalogue of Microorganisms (GCM) 10K type strain sequencing project: providing services to taxonomists for standard genome sequencing and annotation.</title>
        <authorList>
            <consortium name="The Broad Institute Genomics Platform"/>
            <consortium name="The Broad Institute Genome Sequencing Center for Infectious Disease"/>
            <person name="Wu L."/>
            <person name="Ma J."/>
        </authorList>
    </citation>
    <scope>NUCLEOTIDE SEQUENCE [LARGE SCALE GENOMIC DNA]</scope>
    <source>
        <strain evidence="17">CCM 8980</strain>
    </source>
</reference>
<dbReference type="InterPro" id="IPR005467">
    <property type="entry name" value="His_kinase_dom"/>
</dbReference>
<evidence type="ECO:0000256" key="9">
    <source>
        <dbReference type="ARBA" id="ARBA00022777"/>
    </source>
</evidence>
<keyword evidence="7 14" id="KW-0812">Transmembrane</keyword>
<evidence type="ECO:0000256" key="13">
    <source>
        <dbReference type="ARBA" id="ARBA00023136"/>
    </source>
</evidence>
<feature type="domain" description="Histidine kinase" evidence="15">
    <location>
        <begin position="426"/>
        <end position="531"/>
    </location>
</feature>
<organism evidence="16 17">
    <name type="scientific">Lacticaseibacillus mingshuiensis</name>
    <dbReference type="NCBI Taxonomy" id="2799574"/>
    <lineage>
        <taxon>Bacteria</taxon>
        <taxon>Bacillati</taxon>
        <taxon>Bacillota</taxon>
        <taxon>Bacilli</taxon>
        <taxon>Lactobacillales</taxon>
        <taxon>Lactobacillaceae</taxon>
        <taxon>Lacticaseibacillus</taxon>
    </lineage>
</organism>
<keyword evidence="9" id="KW-0418">Kinase</keyword>
<dbReference type="RefSeq" id="WP_203626205.1">
    <property type="nucleotide sequence ID" value="NZ_BOLQ01000003.1"/>
</dbReference>
<name>A0ABW4CEM9_9LACO</name>
<dbReference type="EC" id="2.7.13.3" evidence="3"/>
<dbReference type="InterPro" id="IPR004358">
    <property type="entry name" value="Sig_transdc_His_kin-like_C"/>
</dbReference>
<evidence type="ECO:0000256" key="14">
    <source>
        <dbReference type="SAM" id="Phobius"/>
    </source>
</evidence>
<dbReference type="SUPFAM" id="SSF55874">
    <property type="entry name" value="ATPase domain of HSP90 chaperone/DNA topoisomerase II/histidine kinase"/>
    <property type="match status" value="1"/>
</dbReference>
<dbReference type="SUPFAM" id="SSF103190">
    <property type="entry name" value="Sensory domain-like"/>
    <property type="match status" value="1"/>
</dbReference>
<comment type="catalytic activity">
    <reaction evidence="1">
        <text>ATP + protein L-histidine = ADP + protein N-phospho-L-histidine.</text>
        <dbReference type="EC" id="2.7.13.3"/>
    </reaction>
</comment>
<evidence type="ECO:0000313" key="16">
    <source>
        <dbReference type="EMBL" id="MFD1429269.1"/>
    </source>
</evidence>
<dbReference type="Proteomes" id="UP001597196">
    <property type="component" value="Unassembled WGS sequence"/>
</dbReference>
<protein>
    <recommendedName>
        <fullName evidence="3">histidine kinase</fullName>
        <ecNumber evidence="3">2.7.13.3</ecNumber>
    </recommendedName>
</protein>
<keyword evidence="4" id="KW-1003">Cell membrane</keyword>
<dbReference type="Gene3D" id="3.30.450.20">
    <property type="entry name" value="PAS domain"/>
    <property type="match status" value="2"/>
</dbReference>
<keyword evidence="17" id="KW-1185">Reference proteome</keyword>
<sequence>MLKQLTKIHRRISFRAVIMLVIVITVAIALIISGLFVAGQTATNEETRTNQTIHNIGEAVRKNPVVLQHLKAYQAPASADNAIERYTHRIQTTMQVDAVVVMNMDLIRWSHPVKDQIGRSFLLRDDAAKSLNGKPHYSKTVGVLGPEYRYFTPVIKDGQQIGIVCITVTVKTVQAEILAAQKPILIGGLIGLLLGVFGAAWVSLYLRKRLLGMTPDQITAQVTELTALRESMSDGLIAIDDQRVIIQLNAQASQLFPALTAGNALTTDLYDALFHEAKAMNRPVAVRGKELIVSTTPLMAGKRNLGQLALVHDQSDYQQLVAQLAGTKQYIEALRAQQHEFMNKLQVISGLVELKQYDRLQTLVFDFHRDYQSEFGSLNSRIKLPAVTGFLLAKANEAHEQGKTFTVSEDSQLPALSETNTKIEAELIKVLGNLIDNALDAVSVKTGTVAVSLNYDEESRTILLEVADNGQGVAPALKDKILAKHFSTKGSDRGYGLALVNDVVKAHHGFLAIEDNEPAGTVMTVELPLAEKEDADDPSDDC</sequence>
<evidence type="ECO:0000256" key="10">
    <source>
        <dbReference type="ARBA" id="ARBA00022840"/>
    </source>
</evidence>
<dbReference type="Gene3D" id="3.30.565.10">
    <property type="entry name" value="Histidine kinase-like ATPase, C-terminal domain"/>
    <property type="match status" value="1"/>
</dbReference>
<evidence type="ECO:0000256" key="1">
    <source>
        <dbReference type="ARBA" id="ARBA00000085"/>
    </source>
</evidence>
<dbReference type="Gene3D" id="1.10.287.130">
    <property type="match status" value="1"/>
</dbReference>
<dbReference type="InterPro" id="IPR029151">
    <property type="entry name" value="Sensor-like_sf"/>
</dbReference>
<dbReference type="Pfam" id="PF14689">
    <property type="entry name" value="SPOB_a"/>
    <property type="match status" value="1"/>
</dbReference>
<comment type="subcellular location">
    <subcellularLocation>
        <location evidence="2">Cell membrane</location>
        <topology evidence="2">Multi-pass membrane protein</topology>
    </subcellularLocation>
</comment>
<feature type="transmembrane region" description="Helical" evidence="14">
    <location>
        <begin position="184"/>
        <end position="206"/>
    </location>
</feature>
<evidence type="ECO:0000313" key="17">
    <source>
        <dbReference type="Proteomes" id="UP001597196"/>
    </source>
</evidence>
<dbReference type="InterPro" id="IPR003594">
    <property type="entry name" value="HATPase_dom"/>
</dbReference>
<evidence type="ECO:0000256" key="11">
    <source>
        <dbReference type="ARBA" id="ARBA00022989"/>
    </source>
</evidence>
<comment type="caution">
    <text evidence="16">The sequence shown here is derived from an EMBL/GenBank/DDBJ whole genome shotgun (WGS) entry which is preliminary data.</text>
</comment>
<dbReference type="SUPFAM" id="SSF55890">
    <property type="entry name" value="Sporulation response regulatory protein Spo0B"/>
    <property type="match status" value="1"/>
</dbReference>
<evidence type="ECO:0000259" key="15">
    <source>
        <dbReference type="PROSITE" id="PS50109"/>
    </source>
</evidence>
<dbReference type="InterPro" id="IPR036890">
    <property type="entry name" value="HATPase_C_sf"/>
</dbReference>
<dbReference type="PANTHER" id="PTHR43547:SF10">
    <property type="entry name" value="SENSOR HISTIDINE KINASE DCUS"/>
    <property type="match status" value="1"/>
</dbReference>
<evidence type="ECO:0000256" key="4">
    <source>
        <dbReference type="ARBA" id="ARBA00022475"/>
    </source>
</evidence>
<keyword evidence="13 14" id="KW-0472">Membrane</keyword>
<dbReference type="InterPro" id="IPR039506">
    <property type="entry name" value="SPOB_a"/>
</dbReference>
<keyword evidence="12" id="KW-0902">Two-component regulatory system</keyword>
<evidence type="ECO:0000256" key="5">
    <source>
        <dbReference type="ARBA" id="ARBA00022553"/>
    </source>
</evidence>
<dbReference type="GO" id="GO:0005524">
    <property type="term" value="F:ATP binding"/>
    <property type="evidence" value="ECO:0007669"/>
    <property type="project" value="UniProtKB-KW"/>
</dbReference>
<keyword evidence="6" id="KW-0808">Transferase</keyword>
<dbReference type="Pfam" id="PF02518">
    <property type="entry name" value="HATPase_c"/>
    <property type="match status" value="1"/>
</dbReference>
<evidence type="ECO:0000256" key="6">
    <source>
        <dbReference type="ARBA" id="ARBA00022679"/>
    </source>
</evidence>